<evidence type="ECO:0000313" key="3">
    <source>
        <dbReference type="EMBL" id="QND70422.1"/>
    </source>
</evidence>
<dbReference type="Proteomes" id="UP000515291">
    <property type="component" value="Chromosome"/>
</dbReference>
<evidence type="ECO:0000256" key="1">
    <source>
        <dbReference type="SAM" id="SignalP"/>
    </source>
</evidence>
<feature type="chain" id="PRO_5029023200" evidence="1">
    <location>
        <begin position="26"/>
        <end position="177"/>
    </location>
</feature>
<dbReference type="KEGG" id="trb:HB776_03555"/>
<dbReference type="NCBIfam" id="TIGR02595">
    <property type="entry name" value="PEP_CTERM"/>
    <property type="match status" value="1"/>
</dbReference>
<gene>
    <name evidence="3" type="ORF">HB776_03555</name>
</gene>
<dbReference type="InterPro" id="IPR013424">
    <property type="entry name" value="Ice-binding_C"/>
</dbReference>
<proteinExistence type="predicted"/>
<feature type="signal peptide" evidence="1">
    <location>
        <begin position="1"/>
        <end position="25"/>
    </location>
</feature>
<keyword evidence="1" id="KW-0732">Signal</keyword>
<dbReference type="RefSeq" id="WP_184515181.1">
    <property type="nucleotide sequence ID" value="NZ_CP050292.1"/>
</dbReference>
<evidence type="ECO:0000259" key="2">
    <source>
        <dbReference type="Pfam" id="PF07589"/>
    </source>
</evidence>
<dbReference type="Pfam" id="PF07589">
    <property type="entry name" value="PEP-CTERM"/>
    <property type="match status" value="1"/>
</dbReference>
<dbReference type="EMBL" id="CP050292">
    <property type="protein sequence ID" value="QND70422.1"/>
    <property type="molecule type" value="Genomic_DNA"/>
</dbReference>
<organism evidence="3 4">
    <name type="scientific">Tardiphaga robiniae</name>
    <dbReference type="NCBI Taxonomy" id="943830"/>
    <lineage>
        <taxon>Bacteria</taxon>
        <taxon>Pseudomonadati</taxon>
        <taxon>Pseudomonadota</taxon>
        <taxon>Alphaproteobacteria</taxon>
        <taxon>Hyphomicrobiales</taxon>
        <taxon>Nitrobacteraceae</taxon>
        <taxon>Tardiphaga</taxon>
    </lineage>
</organism>
<dbReference type="AlphaFoldDB" id="A0A7G6TUJ0"/>
<accession>A0A7G6TUJ0</accession>
<evidence type="ECO:0000313" key="4">
    <source>
        <dbReference type="Proteomes" id="UP000515291"/>
    </source>
</evidence>
<sequence>MNILSYLKVVMLAGVLALGCSASRAETLLYSVDFVDPALGDFTFQLDSTQAKLQEPTEPYYFYVTNVANSTANNPFGTVAFYTTDFGGGFAAGSSLNGDIYYSVASEQLFSGTLNAPTLLTGSFVLTDLDGIRLGQLLVSTVSAVPEPSTWAMMVLGFAGIGFVTYRRRKSQVVLAA</sequence>
<feature type="domain" description="Ice-binding protein C-terminal" evidence="2">
    <location>
        <begin position="144"/>
        <end position="168"/>
    </location>
</feature>
<protein>
    <submittedName>
        <fullName evidence="3">PEPxxWA-CTERM sorting domain-containing protein</fullName>
    </submittedName>
</protein>
<name>A0A7G6TUJ0_9BRAD</name>
<reference evidence="4" key="1">
    <citation type="journal article" date="2020" name="Mol. Plant Microbe">
        <title>Rhizobial microsymbionts of the narrowly endemic Oxytropis species growing in Kamchatka are characterized by significant genetic diversity and possess a set of genes that are associated with T3SS and T6SS secretion systems and can affect the development of symbiosis.</title>
        <authorList>
            <person name="Safronova V."/>
            <person name="Guro P."/>
            <person name="Sazanova A."/>
            <person name="Kuznetsova I."/>
            <person name="Belimov A."/>
            <person name="Yakubov V."/>
            <person name="Chirak E."/>
            <person name="Afonin A."/>
            <person name="Gogolev Y."/>
            <person name="Andronov E."/>
            <person name="Tikhonovich I."/>
        </authorList>
    </citation>
    <scope>NUCLEOTIDE SEQUENCE [LARGE SCALE GENOMIC DNA]</scope>
    <source>
        <strain evidence="4">581</strain>
    </source>
</reference>
<dbReference type="NCBIfam" id="NF035944">
    <property type="entry name" value="PEPxxWA-CTERM"/>
    <property type="match status" value="1"/>
</dbReference>